<proteinExistence type="predicted"/>
<dbReference type="GeneID" id="4909826"/>
<name>A3MUC0_PYRCJ</name>
<accession>A3MUC0</accession>
<dbReference type="RefSeq" id="WP_011849495.1">
    <property type="nucleotide sequence ID" value="NC_009073.1"/>
</dbReference>
<dbReference type="OrthoDB" id="27735at2157"/>
<protein>
    <submittedName>
        <fullName evidence="1">PaREP10</fullName>
    </submittedName>
</protein>
<organism evidence="1 2">
    <name type="scientific">Pyrobaculum calidifontis (strain DSM 21063 / JCM 11548 / VA1)</name>
    <dbReference type="NCBI Taxonomy" id="410359"/>
    <lineage>
        <taxon>Archaea</taxon>
        <taxon>Thermoproteota</taxon>
        <taxon>Thermoprotei</taxon>
        <taxon>Thermoproteales</taxon>
        <taxon>Thermoproteaceae</taxon>
        <taxon>Pyrobaculum</taxon>
    </lineage>
</organism>
<dbReference type="HOGENOM" id="CLU_181231_1_0_2"/>
<dbReference type="EMBL" id="CP000561">
    <property type="protein sequence ID" value="ABO08237.1"/>
    <property type="molecule type" value="Genomic_DNA"/>
</dbReference>
<reference evidence="1" key="1">
    <citation type="submission" date="2007-02" db="EMBL/GenBank/DDBJ databases">
        <title>Complete sequence of Pyrobaculum calidifontis JCM 11548.</title>
        <authorList>
            <consortium name="US DOE Joint Genome Institute"/>
            <person name="Copeland A."/>
            <person name="Lucas S."/>
            <person name="Lapidus A."/>
            <person name="Barry K."/>
            <person name="Glavina del Rio T."/>
            <person name="Dalin E."/>
            <person name="Tice H."/>
            <person name="Pitluck S."/>
            <person name="Chain P."/>
            <person name="Malfatti S."/>
            <person name="Shin M."/>
            <person name="Vergez L."/>
            <person name="Schmutz J."/>
            <person name="Larimer F."/>
            <person name="Land M."/>
            <person name="Hauser L."/>
            <person name="Kyrpides N."/>
            <person name="Mikhailova N."/>
            <person name="Cozen A.E."/>
            <person name="Fitz-Gibbon S.T."/>
            <person name="House C.H."/>
            <person name="Saltikov C."/>
            <person name="Lowe T.M."/>
            <person name="Richardson P."/>
        </authorList>
    </citation>
    <scope>NUCLEOTIDE SEQUENCE [LARGE SCALE GENOMIC DNA]</scope>
    <source>
        <strain evidence="1">JCM 11548</strain>
    </source>
</reference>
<dbReference type="AlphaFoldDB" id="A3MUC0"/>
<evidence type="ECO:0000313" key="2">
    <source>
        <dbReference type="Proteomes" id="UP000001431"/>
    </source>
</evidence>
<dbReference type="Proteomes" id="UP000001431">
    <property type="component" value="Chromosome"/>
</dbReference>
<dbReference type="KEGG" id="pcl:Pcal_0811"/>
<sequence>MTTVRELLGVSAFSLLRYGIHPDDDIYRAIEILEREAPHVADLLKSVMGGWRLST</sequence>
<dbReference type="eggNOG" id="arCOG00746">
    <property type="taxonomic scope" value="Archaea"/>
</dbReference>
<keyword evidence="2" id="KW-1185">Reference proteome</keyword>
<gene>
    <name evidence="1" type="ordered locus">Pcal_0811</name>
</gene>
<evidence type="ECO:0000313" key="1">
    <source>
        <dbReference type="EMBL" id="ABO08237.1"/>
    </source>
</evidence>